<dbReference type="OrthoDB" id="8317736at2"/>
<accession>A0A1H2LFU7</accession>
<feature type="region of interest" description="Disordered" evidence="1">
    <location>
        <begin position="23"/>
        <end position="47"/>
    </location>
</feature>
<dbReference type="RefSeq" id="WP_157719693.1">
    <property type="nucleotide sequence ID" value="NZ_LT629799.1"/>
</dbReference>
<proteinExistence type="predicted"/>
<protein>
    <submittedName>
        <fullName evidence="2">Uncharacterized protein</fullName>
    </submittedName>
</protein>
<dbReference type="EMBL" id="LT629799">
    <property type="protein sequence ID" value="SDU79605.1"/>
    <property type="molecule type" value="Genomic_DNA"/>
</dbReference>
<organism evidence="2 3">
    <name type="scientific">Microlunatus sagamiharensis</name>
    <dbReference type="NCBI Taxonomy" id="546874"/>
    <lineage>
        <taxon>Bacteria</taxon>
        <taxon>Bacillati</taxon>
        <taxon>Actinomycetota</taxon>
        <taxon>Actinomycetes</taxon>
        <taxon>Propionibacteriales</taxon>
        <taxon>Propionibacteriaceae</taxon>
        <taxon>Microlunatus</taxon>
    </lineage>
</organism>
<sequence>MTQPRFALLTTDVQDAMLAAATSTATGSATPQEAADTLQKAAEAAAR</sequence>
<evidence type="ECO:0000313" key="3">
    <source>
        <dbReference type="Proteomes" id="UP000198825"/>
    </source>
</evidence>
<reference evidence="3" key="1">
    <citation type="submission" date="2016-10" db="EMBL/GenBank/DDBJ databases">
        <authorList>
            <person name="Varghese N."/>
            <person name="Submissions S."/>
        </authorList>
    </citation>
    <scope>NUCLEOTIDE SEQUENCE [LARGE SCALE GENOMIC DNA]</scope>
    <source>
        <strain evidence="3">DSM 21743</strain>
    </source>
</reference>
<keyword evidence="3" id="KW-1185">Reference proteome</keyword>
<gene>
    <name evidence="2" type="ORF">SAMN04488544_0006</name>
</gene>
<dbReference type="AlphaFoldDB" id="A0A1H2LFU7"/>
<name>A0A1H2LFU7_9ACTN</name>
<dbReference type="Proteomes" id="UP000198825">
    <property type="component" value="Chromosome I"/>
</dbReference>
<evidence type="ECO:0000313" key="2">
    <source>
        <dbReference type="EMBL" id="SDU79605.1"/>
    </source>
</evidence>
<evidence type="ECO:0000256" key="1">
    <source>
        <dbReference type="SAM" id="MobiDB-lite"/>
    </source>
</evidence>